<evidence type="ECO:0000313" key="3">
    <source>
        <dbReference type="EMBL" id="CAA9375526.1"/>
    </source>
</evidence>
<dbReference type="PANTHER" id="PTHR43437">
    <property type="entry name" value="HYDROXYACYL-THIOESTER DEHYDRATASE TYPE 2, MITOCHONDRIAL-RELATED"/>
    <property type="match status" value="1"/>
</dbReference>
<dbReference type="InterPro" id="IPR029069">
    <property type="entry name" value="HotDog_dom_sf"/>
</dbReference>
<evidence type="ECO:0000256" key="1">
    <source>
        <dbReference type="ARBA" id="ARBA00023239"/>
    </source>
</evidence>
<dbReference type="InterPro" id="IPR002539">
    <property type="entry name" value="MaoC-like_dom"/>
</dbReference>
<dbReference type="GO" id="GO:0019171">
    <property type="term" value="F:(3R)-hydroxyacyl-[acyl-carrier-protein] dehydratase activity"/>
    <property type="evidence" value="ECO:0007669"/>
    <property type="project" value="TreeGrafter"/>
</dbReference>
<dbReference type="GO" id="GO:0006633">
    <property type="term" value="P:fatty acid biosynthetic process"/>
    <property type="evidence" value="ECO:0007669"/>
    <property type="project" value="InterPro"/>
</dbReference>
<dbReference type="PRINTS" id="PR01483">
    <property type="entry name" value="FASYNTHASE"/>
</dbReference>
<organism evidence="3">
    <name type="scientific">uncultured Pyrinomonadaceae bacterium</name>
    <dbReference type="NCBI Taxonomy" id="2283094"/>
    <lineage>
        <taxon>Bacteria</taxon>
        <taxon>Pseudomonadati</taxon>
        <taxon>Acidobacteriota</taxon>
        <taxon>Blastocatellia</taxon>
        <taxon>Blastocatellales</taxon>
        <taxon>Pyrinomonadaceae</taxon>
        <taxon>environmental samples</taxon>
    </lineage>
</organism>
<dbReference type="AlphaFoldDB" id="A0A6J4N3N6"/>
<evidence type="ECO:0000259" key="2">
    <source>
        <dbReference type="Pfam" id="PF01575"/>
    </source>
</evidence>
<dbReference type="CDD" id="cd03449">
    <property type="entry name" value="R_hydratase"/>
    <property type="match status" value="1"/>
</dbReference>
<sequence length="132" mass="14624">MDLKIGDKFSTTKQITDAVVRAFADLSGDYNPIHLDEEFAAKTRFKRRIAHGMISGALISAVLGYEFKERKVVYLSQTMRFVAPVFIDDTVTATATVAHIREDKPVITIETVCTNQNGETVVTGEGKIMILN</sequence>
<dbReference type="Pfam" id="PF01575">
    <property type="entry name" value="MaoC_dehydratas"/>
    <property type="match status" value="1"/>
</dbReference>
<accession>A0A6J4N3N6</accession>
<dbReference type="InterPro" id="IPR003965">
    <property type="entry name" value="Fatty_acid_synthase"/>
</dbReference>
<protein>
    <recommendedName>
        <fullName evidence="2">MaoC-like domain-containing protein</fullName>
    </recommendedName>
</protein>
<gene>
    <name evidence="3" type="ORF">AVDCRST_MAG74-1324</name>
</gene>
<proteinExistence type="predicted"/>
<dbReference type="PANTHER" id="PTHR43437:SF3">
    <property type="entry name" value="HYDROXYACYL-THIOESTER DEHYDRATASE TYPE 2, MITOCHONDRIAL"/>
    <property type="match status" value="1"/>
</dbReference>
<dbReference type="GO" id="GO:0005835">
    <property type="term" value="C:fatty acid synthase complex"/>
    <property type="evidence" value="ECO:0007669"/>
    <property type="project" value="InterPro"/>
</dbReference>
<feature type="domain" description="MaoC-like" evidence="2">
    <location>
        <begin position="8"/>
        <end position="105"/>
    </location>
</feature>
<keyword evidence="1" id="KW-0456">Lyase</keyword>
<dbReference type="GO" id="GO:0004312">
    <property type="term" value="F:fatty acid synthase activity"/>
    <property type="evidence" value="ECO:0007669"/>
    <property type="project" value="InterPro"/>
</dbReference>
<name>A0A6J4N3N6_9BACT</name>
<dbReference type="Gene3D" id="3.10.129.10">
    <property type="entry name" value="Hotdog Thioesterase"/>
    <property type="match status" value="1"/>
</dbReference>
<dbReference type="EMBL" id="CADCUR010000001">
    <property type="protein sequence ID" value="CAA9375526.1"/>
    <property type="molecule type" value="Genomic_DNA"/>
</dbReference>
<dbReference type="FunFam" id="3.10.129.10:FF:000042">
    <property type="entry name" value="MaoC domain protein dehydratase"/>
    <property type="match status" value="1"/>
</dbReference>
<dbReference type="InterPro" id="IPR050965">
    <property type="entry name" value="UPF0336/Enoyl-CoA_hydratase"/>
</dbReference>
<dbReference type="SUPFAM" id="SSF54637">
    <property type="entry name" value="Thioesterase/thiol ester dehydrase-isomerase"/>
    <property type="match status" value="1"/>
</dbReference>
<reference evidence="3" key="1">
    <citation type="submission" date="2020-02" db="EMBL/GenBank/DDBJ databases">
        <authorList>
            <person name="Meier V. D."/>
        </authorList>
    </citation>
    <scope>NUCLEOTIDE SEQUENCE</scope>
    <source>
        <strain evidence="3">AVDCRST_MAG74</strain>
    </source>
</reference>